<evidence type="ECO:0000313" key="1">
    <source>
        <dbReference type="EMBL" id="MDQ0913692.1"/>
    </source>
</evidence>
<evidence type="ECO:0000313" key="2">
    <source>
        <dbReference type="Proteomes" id="UP001234216"/>
    </source>
</evidence>
<name>A0AAW8FV40_9ACTN</name>
<dbReference type="InterPro" id="IPR033458">
    <property type="entry name" value="DUF5134"/>
</dbReference>
<gene>
    <name evidence="1" type="ORF">QFZ22_009764</name>
</gene>
<dbReference type="RefSeq" id="WP_306987098.1">
    <property type="nucleotide sequence ID" value="NZ_JAUSZV010000006.1"/>
</dbReference>
<dbReference type="Pfam" id="PF17197">
    <property type="entry name" value="DUF5134"/>
    <property type="match status" value="1"/>
</dbReference>
<dbReference type="Proteomes" id="UP001234216">
    <property type="component" value="Unassembled WGS sequence"/>
</dbReference>
<sequence length="113" mass="11903">MTRAVSLTAVLSLRGPRLTGLVHRSPHAVGMVAMAWMPARHGSVTHARTGDMVTGVLTICLLAYALRSLTRDMPTLLGAPGVVGMSTDLGGPCDRFRQGSTALGTAIMLLMHH</sequence>
<accession>A0AAW8FV40</accession>
<organism evidence="1 2">
    <name type="scientific">Streptomyces canus</name>
    <dbReference type="NCBI Taxonomy" id="58343"/>
    <lineage>
        <taxon>Bacteria</taxon>
        <taxon>Bacillati</taxon>
        <taxon>Actinomycetota</taxon>
        <taxon>Actinomycetes</taxon>
        <taxon>Kitasatosporales</taxon>
        <taxon>Streptomycetaceae</taxon>
        <taxon>Streptomyces</taxon>
        <taxon>Streptomyces aurantiacus group</taxon>
    </lineage>
</organism>
<evidence type="ECO:0008006" key="3">
    <source>
        <dbReference type="Google" id="ProtNLM"/>
    </source>
</evidence>
<protein>
    <recommendedName>
        <fullName evidence="3">DUF5134 domain-containing protein</fullName>
    </recommendedName>
</protein>
<dbReference type="AlphaFoldDB" id="A0AAW8FV40"/>
<reference evidence="1" key="1">
    <citation type="submission" date="2023-07" db="EMBL/GenBank/DDBJ databases">
        <title>Comparative genomics of wheat-associated soil bacteria to identify genetic determinants of phenazine resistance.</title>
        <authorList>
            <person name="Mouncey N."/>
        </authorList>
    </citation>
    <scope>NUCLEOTIDE SEQUENCE</scope>
    <source>
        <strain evidence="1">V4I22</strain>
    </source>
</reference>
<comment type="caution">
    <text evidence="1">The sequence shown here is derived from an EMBL/GenBank/DDBJ whole genome shotgun (WGS) entry which is preliminary data.</text>
</comment>
<proteinExistence type="predicted"/>
<dbReference type="EMBL" id="JAUSZV010000006">
    <property type="protein sequence ID" value="MDQ0913692.1"/>
    <property type="molecule type" value="Genomic_DNA"/>
</dbReference>